<gene>
    <name evidence="1" type="ORF">GCM10009117_26750</name>
</gene>
<name>A0ABP3XYR2_9FLAO</name>
<reference evidence="2" key="1">
    <citation type="journal article" date="2019" name="Int. J. Syst. Evol. Microbiol.">
        <title>The Global Catalogue of Microorganisms (GCM) 10K type strain sequencing project: providing services to taxonomists for standard genome sequencing and annotation.</title>
        <authorList>
            <consortium name="The Broad Institute Genomics Platform"/>
            <consortium name="The Broad Institute Genome Sequencing Center for Infectious Disease"/>
            <person name="Wu L."/>
            <person name="Ma J."/>
        </authorList>
    </citation>
    <scope>NUCLEOTIDE SEQUENCE [LARGE SCALE GENOMIC DNA]</scope>
    <source>
        <strain evidence="2">JCM 16082</strain>
    </source>
</reference>
<dbReference type="EMBL" id="BAAAFG010000016">
    <property type="protein sequence ID" value="GAA0873528.1"/>
    <property type="molecule type" value="Genomic_DNA"/>
</dbReference>
<evidence type="ECO:0008006" key="3">
    <source>
        <dbReference type="Google" id="ProtNLM"/>
    </source>
</evidence>
<accession>A0ABP3XYR2</accession>
<protein>
    <recommendedName>
        <fullName evidence="3">Haemolysin activator HlyB C-terminal domain-containing protein</fullName>
    </recommendedName>
</protein>
<keyword evidence="2" id="KW-1185">Reference proteome</keyword>
<dbReference type="Gene3D" id="2.40.160.50">
    <property type="entry name" value="membrane protein fhac: a member of the omp85/tpsb transporter family"/>
    <property type="match status" value="1"/>
</dbReference>
<dbReference type="Proteomes" id="UP001500507">
    <property type="component" value="Unassembled WGS sequence"/>
</dbReference>
<sequence length="421" mass="47656">MNEGDPFGSFFVTSIQKKPNGIILGVLISSTAKPRTIDNIVIKGYEKVPTAYLSQVAKIKKGKTFNYEALIEGANSLEQLPTITVIKPHEIKFEKNQTEVYVYLEKKSINTFDGLLGFSNNNEENTLQLDGYANIRLINNLNYAEDLSLSYKSDGDDQERITVNLTLPYIFNTAFGVNGHLDLFRRDSTFSSNRQKFNATYQINPRLNIYGGYENFTSENLADESIVLNSVKDLDANFFSSGIMFASNRLNNVLQNIKTSLNLEGNIGERSFQETTEDQLILSIKGWHYFKFNSKNFFYLKNESSWIRSDSYLTNELKRFGGILSLRGFEENSIDASLYSATQTEYIYLLSQGLFVNSIFDVAYYQNDILDLEESLYSIGVGFGLNTKTGLLKLNFANGTTSDQNFEFSNSKVHISLIANF</sequence>
<proteinExistence type="predicted"/>
<evidence type="ECO:0000313" key="1">
    <source>
        <dbReference type="EMBL" id="GAA0873528.1"/>
    </source>
</evidence>
<organism evidence="1 2">
    <name type="scientific">Gangjinia marincola</name>
    <dbReference type="NCBI Taxonomy" id="578463"/>
    <lineage>
        <taxon>Bacteria</taxon>
        <taxon>Pseudomonadati</taxon>
        <taxon>Bacteroidota</taxon>
        <taxon>Flavobacteriia</taxon>
        <taxon>Flavobacteriales</taxon>
        <taxon>Flavobacteriaceae</taxon>
        <taxon>Gangjinia</taxon>
    </lineage>
</organism>
<comment type="caution">
    <text evidence="1">The sequence shown here is derived from an EMBL/GenBank/DDBJ whole genome shotgun (WGS) entry which is preliminary data.</text>
</comment>
<evidence type="ECO:0000313" key="2">
    <source>
        <dbReference type="Proteomes" id="UP001500507"/>
    </source>
</evidence>